<comment type="caution">
    <text evidence="2">The sequence shown here is derived from an EMBL/GenBank/DDBJ whole genome shotgun (WGS) entry which is preliminary data.</text>
</comment>
<dbReference type="AlphaFoldDB" id="A0AAW2YQU5"/>
<sequence>MGTAISTIKEAQEKSEEKVKNEIKMLEEILKNKLDLYESEVTQSSQKDGTIPIKYVIEKKRYSSVNVSDKPSPALDKVLDDLFSGSFLSSLRGLAGVALRTVLGNSSGGSKEDINYKVMLLHNAIVRLDYKLYSYTLESEGVTLHVQNGICFFCSVSVIDLRVAGKEAIAYCIGSASEESSKYFKSHQGNTESYKKTLEAWREASTKSDALKRDLVNALNSCAWMFEQDFGPSKEYYIKGGDIEKEEKVVAEADLTETIKVYQGKLAEESRSTKNTIELVRDEEKRMLQHISEIYRSIQDVIDYEDKRKTKY</sequence>
<name>A0AAW2YQU5_9EUKA</name>
<feature type="coiled-coil region" evidence="1">
    <location>
        <begin position="9"/>
        <end position="36"/>
    </location>
</feature>
<dbReference type="Proteomes" id="UP001431209">
    <property type="component" value="Unassembled WGS sequence"/>
</dbReference>
<gene>
    <name evidence="2" type="ORF">AKO1_008033</name>
</gene>
<organism evidence="2 3">
    <name type="scientific">Acrasis kona</name>
    <dbReference type="NCBI Taxonomy" id="1008807"/>
    <lineage>
        <taxon>Eukaryota</taxon>
        <taxon>Discoba</taxon>
        <taxon>Heterolobosea</taxon>
        <taxon>Tetramitia</taxon>
        <taxon>Eutetramitia</taxon>
        <taxon>Acrasidae</taxon>
        <taxon>Acrasis</taxon>
    </lineage>
</organism>
<proteinExistence type="predicted"/>
<evidence type="ECO:0000313" key="2">
    <source>
        <dbReference type="EMBL" id="KAL0479211.1"/>
    </source>
</evidence>
<keyword evidence="1" id="KW-0175">Coiled coil</keyword>
<reference evidence="2 3" key="1">
    <citation type="submission" date="2024-03" db="EMBL/GenBank/DDBJ databases">
        <title>The Acrasis kona genome and developmental transcriptomes reveal deep origins of eukaryotic multicellular pathways.</title>
        <authorList>
            <person name="Sheikh S."/>
            <person name="Fu C.-J."/>
            <person name="Brown M.W."/>
            <person name="Baldauf S.L."/>
        </authorList>
    </citation>
    <scope>NUCLEOTIDE SEQUENCE [LARGE SCALE GENOMIC DNA]</scope>
    <source>
        <strain evidence="2 3">ATCC MYA-3509</strain>
    </source>
</reference>
<accession>A0AAW2YQU5</accession>
<evidence type="ECO:0000313" key="3">
    <source>
        <dbReference type="Proteomes" id="UP001431209"/>
    </source>
</evidence>
<evidence type="ECO:0000256" key="1">
    <source>
        <dbReference type="SAM" id="Coils"/>
    </source>
</evidence>
<keyword evidence="3" id="KW-1185">Reference proteome</keyword>
<dbReference type="EMBL" id="JAOPGA020000512">
    <property type="protein sequence ID" value="KAL0479211.1"/>
    <property type="molecule type" value="Genomic_DNA"/>
</dbReference>
<protein>
    <submittedName>
        <fullName evidence="2">Uncharacterized protein</fullName>
    </submittedName>
</protein>